<sequence length="495" mass="55908">MMDFSQSHLSRDGFQWTESQGLQAGIPSTGVIKPDSNIQSSQRVYDVVIIGAGYIGLTAARDLTISGHNVLLLEARDRIGGRSWSSNIEGYSYKMGGTWVHWNQPFVYREIARYGMQKELEISHDYSQGVNSFSVIGPEGRKVMSHKASLMESAIKKFVNVDGNFVRTLIPFPHDPHYNPNVKEWDRLSFADRLIQIQDDLTPLEKNALEGFLSITSGGTMENSSFFEMLRWWALNNYDMKMFMELCLTFKFRCGQSVFARRIFDEAVASRRLTYKFNCPTIAVNDKDKLVELMGKDGRQFRALRAVCTIPLNVLKSVDFSPPLSEEKKQAAALGHVNNVVKVHAEASGSELRSFSGIAYPHNKFTYMFGDGTTPANNTHLVTFGSSLPGNHLQPEEDMQDTVKGLREFAPMDIQRVVFHNWFDEYAQGAWEWLRPEMATKYVEALRERHGKVIFASADWAIGWRGFIDGAIEDGARAAMDVITDFSMSRVSPSL</sequence>
<dbReference type="SUPFAM" id="SSF51905">
    <property type="entry name" value="FAD/NAD(P)-binding domain"/>
    <property type="match status" value="1"/>
</dbReference>
<reference evidence="8 9" key="1">
    <citation type="journal article" date="2016" name="Nat. Commun.">
        <title>Ectomycorrhizal ecology is imprinted in the genome of the dominant symbiotic fungus Cenococcum geophilum.</title>
        <authorList>
            <consortium name="DOE Joint Genome Institute"/>
            <person name="Peter M."/>
            <person name="Kohler A."/>
            <person name="Ohm R.A."/>
            <person name="Kuo A."/>
            <person name="Krutzmann J."/>
            <person name="Morin E."/>
            <person name="Arend M."/>
            <person name="Barry K.W."/>
            <person name="Binder M."/>
            <person name="Choi C."/>
            <person name="Clum A."/>
            <person name="Copeland A."/>
            <person name="Grisel N."/>
            <person name="Haridas S."/>
            <person name="Kipfer T."/>
            <person name="LaButti K."/>
            <person name="Lindquist E."/>
            <person name="Lipzen A."/>
            <person name="Maire R."/>
            <person name="Meier B."/>
            <person name="Mihaltcheva S."/>
            <person name="Molinier V."/>
            <person name="Murat C."/>
            <person name="Poggeler S."/>
            <person name="Quandt C.A."/>
            <person name="Sperisen C."/>
            <person name="Tritt A."/>
            <person name="Tisserant E."/>
            <person name="Crous P.W."/>
            <person name="Henrissat B."/>
            <person name="Nehls U."/>
            <person name="Egli S."/>
            <person name="Spatafora J.W."/>
            <person name="Grigoriev I.V."/>
            <person name="Martin F.M."/>
        </authorList>
    </citation>
    <scope>NUCLEOTIDE SEQUENCE [LARGE SCALE GENOMIC DNA]</scope>
    <source>
        <strain evidence="8 9">CBS 207.34</strain>
    </source>
</reference>
<comment type="cofactor">
    <cofactor evidence="1 6">
        <name>FAD</name>
        <dbReference type="ChEBI" id="CHEBI:57692"/>
    </cofactor>
</comment>
<dbReference type="Gene3D" id="3.50.50.60">
    <property type="entry name" value="FAD/NAD(P)-binding domain"/>
    <property type="match status" value="2"/>
</dbReference>
<protein>
    <recommendedName>
        <fullName evidence="6">Amine oxidase</fullName>
        <ecNumber evidence="6">1.4.3.-</ecNumber>
    </recommendedName>
</protein>
<dbReference type="InterPro" id="IPR002937">
    <property type="entry name" value="Amino_oxidase"/>
</dbReference>
<evidence type="ECO:0000256" key="3">
    <source>
        <dbReference type="ARBA" id="ARBA00023002"/>
    </source>
</evidence>
<proteinExistence type="inferred from homology"/>
<dbReference type="Pfam" id="PF01593">
    <property type="entry name" value="Amino_oxidase"/>
    <property type="match status" value="1"/>
</dbReference>
<evidence type="ECO:0000256" key="6">
    <source>
        <dbReference type="RuleBase" id="RU362067"/>
    </source>
</evidence>
<dbReference type="InterPro" id="IPR036188">
    <property type="entry name" value="FAD/NAD-bd_sf"/>
</dbReference>
<keyword evidence="6" id="KW-0274">FAD</keyword>
<organism evidence="8 9">
    <name type="scientific">Glonium stellatum</name>
    <dbReference type="NCBI Taxonomy" id="574774"/>
    <lineage>
        <taxon>Eukaryota</taxon>
        <taxon>Fungi</taxon>
        <taxon>Dikarya</taxon>
        <taxon>Ascomycota</taxon>
        <taxon>Pezizomycotina</taxon>
        <taxon>Dothideomycetes</taxon>
        <taxon>Pleosporomycetidae</taxon>
        <taxon>Gloniales</taxon>
        <taxon>Gloniaceae</taxon>
        <taxon>Glonium</taxon>
    </lineage>
</organism>
<dbReference type="PANTHER" id="PTHR43563">
    <property type="entry name" value="AMINE OXIDASE"/>
    <property type="match status" value="1"/>
</dbReference>
<keyword evidence="9" id="KW-1185">Reference proteome</keyword>
<dbReference type="Gene3D" id="3.90.660.10">
    <property type="match status" value="2"/>
</dbReference>
<dbReference type="Proteomes" id="UP000250140">
    <property type="component" value="Unassembled WGS sequence"/>
</dbReference>
<evidence type="ECO:0000256" key="2">
    <source>
        <dbReference type="ARBA" id="ARBA00005995"/>
    </source>
</evidence>
<dbReference type="GO" id="GO:0097621">
    <property type="term" value="F:monoamine oxidase activity"/>
    <property type="evidence" value="ECO:0007669"/>
    <property type="project" value="UniProtKB-EC"/>
</dbReference>
<name>A0A8E2EZ39_9PEZI</name>
<dbReference type="InterPro" id="IPR001613">
    <property type="entry name" value="Flavin_amine_oxidase"/>
</dbReference>
<evidence type="ECO:0000256" key="5">
    <source>
        <dbReference type="PIRSR" id="PIRSR601613-1"/>
    </source>
</evidence>
<evidence type="ECO:0000259" key="7">
    <source>
        <dbReference type="Pfam" id="PF01593"/>
    </source>
</evidence>
<feature type="domain" description="Amine oxidase" evidence="7">
    <location>
        <begin position="56"/>
        <end position="483"/>
    </location>
</feature>
<gene>
    <name evidence="8" type="ORF">AOQ84DRAFT_56634</name>
</gene>
<dbReference type="AlphaFoldDB" id="A0A8E2EZ39"/>
<dbReference type="InterPro" id="IPR050703">
    <property type="entry name" value="Flavin_MAO"/>
</dbReference>
<dbReference type="OrthoDB" id="7777654at2759"/>
<comment type="catalytic activity">
    <reaction evidence="4">
        <text>a secondary aliphatic amine + O2 + H2O = a primary amine + an aldehyde + H2O2</text>
        <dbReference type="Rhea" id="RHEA:26414"/>
        <dbReference type="ChEBI" id="CHEBI:15377"/>
        <dbReference type="ChEBI" id="CHEBI:15379"/>
        <dbReference type="ChEBI" id="CHEBI:16240"/>
        <dbReference type="ChEBI" id="CHEBI:17478"/>
        <dbReference type="ChEBI" id="CHEBI:58855"/>
        <dbReference type="ChEBI" id="CHEBI:65296"/>
        <dbReference type="EC" id="1.4.3.4"/>
    </reaction>
</comment>
<comment type="similarity">
    <text evidence="2 6">Belongs to the flavin monoamine oxidase family.</text>
</comment>
<dbReference type="Gene3D" id="6.10.140.1210">
    <property type="match status" value="1"/>
</dbReference>
<feature type="binding site" evidence="5">
    <location>
        <begin position="74"/>
        <end position="75"/>
    </location>
    <ligand>
        <name>FAD</name>
        <dbReference type="ChEBI" id="CHEBI:57692"/>
    </ligand>
</feature>
<evidence type="ECO:0000313" key="8">
    <source>
        <dbReference type="EMBL" id="OCL07546.1"/>
    </source>
</evidence>
<dbReference type="EC" id="1.4.3.-" evidence="6"/>
<keyword evidence="3 6" id="KW-0560">Oxidoreductase</keyword>
<evidence type="ECO:0000313" key="9">
    <source>
        <dbReference type="Proteomes" id="UP000250140"/>
    </source>
</evidence>
<dbReference type="EMBL" id="KV749841">
    <property type="protein sequence ID" value="OCL07546.1"/>
    <property type="molecule type" value="Genomic_DNA"/>
</dbReference>
<feature type="binding site" evidence="5">
    <location>
        <position position="384"/>
    </location>
    <ligand>
        <name>substrate</name>
    </ligand>
</feature>
<keyword evidence="6" id="KW-0285">Flavoprotein</keyword>
<dbReference type="PRINTS" id="PR00757">
    <property type="entry name" value="AMINEOXDASEF"/>
</dbReference>
<dbReference type="PANTHER" id="PTHR43563:SF1">
    <property type="entry name" value="AMINE OXIDASE [FLAVIN-CONTAINING] B"/>
    <property type="match status" value="1"/>
</dbReference>
<accession>A0A8E2EZ39</accession>
<evidence type="ECO:0000256" key="1">
    <source>
        <dbReference type="ARBA" id="ARBA00001974"/>
    </source>
</evidence>
<evidence type="ECO:0000256" key="4">
    <source>
        <dbReference type="ARBA" id="ARBA00048448"/>
    </source>
</evidence>